<reference evidence="1 2" key="1">
    <citation type="submission" date="2014-04" db="EMBL/GenBank/DDBJ databases">
        <title>Evolutionary Origins and Diversification of the Mycorrhizal Mutualists.</title>
        <authorList>
            <consortium name="DOE Joint Genome Institute"/>
            <consortium name="Mycorrhizal Genomics Consortium"/>
            <person name="Kohler A."/>
            <person name="Kuo A."/>
            <person name="Nagy L.G."/>
            <person name="Floudas D."/>
            <person name="Copeland A."/>
            <person name="Barry K.W."/>
            <person name="Cichocki N."/>
            <person name="Veneault-Fourrey C."/>
            <person name="LaButti K."/>
            <person name="Lindquist E.A."/>
            <person name="Lipzen A."/>
            <person name="Lundell T."/>
            <person name="Morin E."/>
            <person name="Murat C."/>
            <person name="Riley R."/>
            <person name="Ohm R."/>
            <person name="Sun H."/>
            <person name="Tunlid A."/>
            <person name="Henrissat B."/>
            <person name="Grigoriev I.V."/>
            <person name="Hibbett D.S."/>
            <person name="Martin F."/>
        </authorList>
    </citation>
    <scope>NUCLEOTIDE SEQUENCE [LARGE SCALE GENOMIC DNA]</scope>
    <source>
        <strain evidence="1 2">FD-317 M1</strain>
    </source>
</reference>
<accession>A0A0D0BNB8</accession>
<name>A0A0D0BNB8_9AGAR</name>
<protein>
    <submittedName>
        <fullName evidence="1">Uncharacterized protein</fullName>
    </submittedName>
</protein>
<sequence length="201" mass="23281">GCWYLLPQIRQRPLYPHIPHDGKSELNPERSGTCRKYYDEYSKKRLTGRIMACWCSHSICYGFHCMPLAEGRNDVFSAMLTRWPEAPERVVYDYACALGPYCWTREPEFFADMQFVIDGFHSTGHTKCSTASFLKTYADVQPALAKLNSSAAECGNSGLARIQKSVSYMGQERAVLYCWVFLWIWNRLRIRSMFQRSKNAL</sequence>
<keyword evidence="2" id="KW-1185">Reference proteome</keyword>
<evidence type="ECO:0000313" key="2">
    <source>
        <dbReference type="Proteomes" id="UP000053593"/>
    </source>
</evidence>
<organism evidence="1 2">
    <name type="scientific">Collybiopsis luxurians FD-317 M1</name>
    <dbReference type="NCBI Taxonomy" id="944289"/>
    <lineage>
        <taxon>Eukaryota</taxon>
        <taxon>Fungi</taxon>
        <taxon>Dikarya</taxon>
        <taxon>Basidiomycota</taxon>
        <taxon>Agaricomycotina</taxon>
        <taxon>Agaricomycetes</taxon>
        <taxon>Agaricomycetidae</taxon>
        <taxon>Agaricales</taxon>
        <taxon>Marasmiineae</taxon>
        <taxon>Omphalotaceae</taxon>
        <taxon>Collybiopsis</taxon>
        <taxon>Collybiopsis luxurians</taxon>
    </lineage>
</organism>
<evidence type="ECO:0000313" key="1">
    <source>
        <dbReference type="EMBL" id="KIK56461.1"/>
    </source>
</evidence>
<dbReference type="PANTHER" id="PTHR34305">
    <property type="entry name" value="EXPRESSED PROTEIN"/>
    <property type="match status" value="1"/>
</dbReference>
<proteinExistence type="predicted"/>
<dbReference type="Proteomes" id="UP000053593">
    <property type="component" value="Unassembled WGS sequence"/>
</dbReference>
<gene>
    <name evidence="1" type="ORF">GYMLUDRAFT_174365</name>
</gene>
<dbReference type="AlphaFoldDB" id="A0A0D0BNB8"/>
<dbReference type="OrthoDB" id="5598737at2759"/>
<dbReference type="EMBL" id="KN834798">
    <property type="protein sequence ID" value="KIK56461.1"/>
    <property type="molecule type" value="Genomic_DNA"/>
</dbReference>
<dbReference type="HOGENOM" id="CLU_113385_0_0_1"/>
<feature type="non-terminal residue" evidence="1">
    <location>
        <position position="1"/>
    </location>
</feature>
<dbReference type="PANTHER" id="PTHR34305:SF1">
    <property type="entry name" value="SWIM-TYPE DOMAIN-CONTAINING PROTEIN"/>
    <property type="match status" value="1"/>
</dbReference>